<dbReference type="InterPro" id="IPR020922">
    <property type="entry name" value="dITP/XTP_pyrophosphatase"/>
</dbReference>
<dbReference type="InterPro" id="IPR002637">
    <property type="entry name" value="RdgB/HAM1"/>
</dbReference>
<feature type="binding site" evidence="10">
    <location>
        <begin position="155"/>
        <end position="158"/>
    </location>
    <ligand>
        <name>substrate</name>
    </ligand>
</feature>
<evidence type="ECO:0000256" key="3">
    <source>
        <dbReference type="ARBA" id="ARBA00022723"/>
    </source>
</evidence>
<dbReference type="NCBIfam" id="TIGR00042">
    <property type="entry name" value="RdgB/HAM1 family non-canonical purine NTP pyrophosphatase"/>
    <property type="match status" value="1"/>
</dbReference>
<feature type="active site" description="Proton acceptor" evidence="10">
    <location>
        <position position="72"/>
    </location>
</feature>
<evidence type="ECO:0000256" key="11">
    <source>
        <dbReference type="RuleBase" id="RU003781"/>
    </source>
</evidence>
<protein>
    <recommendedName>
        <fullName evidence="10">dITP/XTP pyrophosphatase</fullName>
        <ecNumber evidence="10">3.6.1.66</ecNumber>
    </recommendedName>
    <alternativeName>
        <fullName evidence="10">Non-canonical purine NTP pyrophosphatase</fullName>
    </alternativeName>
    <alternativeName>
        <fullName evidence="10">Non-standard purine NTP pyrophosphatase</fullName>
    </alternativeName>
    <alternativeName>
        <fullName evidence="10">Nucleoside-triphosphate diphosphatase</fullName>
    </alternativeName>
    <alternativeName>
        <fullName evidence="10">Nucleoside-triphosphate pyrophosphatase</fullName>
        <shortName evidence="10">NTPase</shortName>
    </alternativeName>
</protein>
<dbReference type="CDD" id="cd00515">
    <property type="entry name" value="HAM1"/>
    <property type="match status" value="1"/>
</dbReference>
<evidence type="ECO:0000256" key="10">
    <source>
        <dbReference type="HAMAP-Rule" id="MF_01405"/>
    </source>
</evidence>
<evidence type="ECO:0000313" key="13">
    <source>
        <dbReference type="Proteomes" id="UP000674234"/>
    </source>
</evidence>
<feature type="binding site" evidence="10">
    <location>
        <position position="73"/>
    </location>
    <ligand>
        <name>substrate</name>
    </ligand>
</feature>
<dbReference type="Proteomes" id="UP000674234">
    <property type="component" value="Unassembled WGS sequence"/>
</dbReference>
<dbReference type="GO" id="GO:0009117">
    <property type="term" value="P:nucleotide metabolic process"/>
    <property type="evidence" value="ECO:0007669"/>
    <property type="project" value="UniProtKB-KW"/>
</dbReference>
<dbReference type="GO" id="GO:0009146">
    <property type="term" value="P:purine nucleoside triphosphate catabolic process"/>
    <property type="evidence" value="ECO:0007669"/>
    <property type="project" value="UniProtKB-UniRule"/>
</dbReference>
<evidence type="ECO:0000256" key="2">
    <source>
        <dbReference type="ARBA" id="ARBA00011738"/>
    </source>
</evidence>
<dbReference type="HAMAP" id="MF_01405">
    <property type="entry name" value="Non_canon_purine_NTPase"/>
    <property type="match status" value="1"/>
</dbReference>
<comment type="catalytic activity">
    <reaction evidence="8 10">
        <text>dITP + H2O = dIMP + diphosphate + H(+)</text>
        <dbReference type="Rhea" id="RHEA:28342"/>
        <dbReference type="ChEBI" id="CHEBI:15377"/>
        <dbReference type="ChEBI" id="CHEBI:15378"/>
        <dbReference type="ChEBI" id="CHEBI:33019"/>
        <dbReference type="ChEBI" id="CHEBI:61194"/>
        <dbReference type="ChEBI" id="CHEBI:61382"/>
        <dbReference type="EC" id="3.6.1.66"/>
    </reaction>
</comment>
<sequence>MTRVVLATRNTGKIVELRRILADAGVPVELLGLEDFPHIGEVAETGLTFAENSLLKAHAVASGSGLPAVADDSGLCVDALNGMPGIFSARWAGAHGDDKANLDLLLAQISDVPDGRRQAHFACTAALALPSGEEHVVDGSVHGFLIREPRGVNGFGYDPIFVPEGETRTTAEMSSEEKDAISHRGRAFRALALIMAEVLS</sequence>
<evidence type="ECO:0000256" key="6">
    <source>
        <dbReference type="ARBA" id="ARBA00022842"/>
    </source>
</evidence>
<keyword evidence="7 10" id="KW-0546">Nucleotide metabolism</keyword>
<evidence type="ECO:0000256" key="4">
    <source>
        <dbReference type="ARBA" id="ARBA00022741"/>
    </source>
</evidence>
<name>A0A941AQW7_9ACTN</name>
<gene>
    <name evidence="12" type="ORF">JOL79_15665</name>
</gene>
<dbReference type="GO" id="GO:0017111">
    <property type="term" value="F:ribonucleoside triphosphate phosphatase activity"/>
    <property type="evidence" value="ECO:0007669"/>
    <property type="project" value="InterPro"/>
</dbReference>
<dbReference type="GO" id="GO:0036220">
    <property type="term" value="F:ITP diphosphatase activity"/>
    <property type="evidence" value="ECO:0007669"/>
    <property type="project" value="UniProtKB-UniRule"/>
</dbReference>
<evidence type="ECO:0000256" key="7">
    <source>
        <dbReference type="ARBA" id="ARBA00023080"/>
    </source>
</evidence>
<keyword evidence="13" id="KW-1185">Reference proteome</keyword>
<dbReference type="FunFam" id="3.90.950.10:FF:000001">
    <property type="entry name" value="dITP/XTP pyrophosphatase"/>
    <property type="match status" value="1"/>
</dbReference>
<dbReference type="GO" id="GO:0005829">
    <property type="term" value="C:cytosol"/>
    <property type="evidence" value="ECO:0007669"/>
    <property type="project" value="TreeGrafter"/>
</dbReference>
<comment type="caution">
    <text evidence="12">The sequence shown here is derived from an EMBL/GenBank/DDBJ whole genome shotgun (WGS) entry which is preliminary data.</text>
</comment>
<keyword evidence="4 10" id="KW-0547">Nucleotide-binding</keyword>
<keyword evidence="5 10" id="KW-0378">Hydrolase</keyword>
<comment type="subunit">
    <text evidence="2 10">Homodimer.</text>
</comment>
<evidence type="ECO:0000256" key="1">
    <source>
        <dbReference type="ARBA" id="ARBA00008023"/>
    </source>
</evidence>
<comment type="cofactor">
    <cofactor evidence="10">
        <name>Mg(2+)</name>
        <dbReference type="ChEBI" id="CHEBI:18420"/>
    </cofactor>
    <text evidence="10">Binds 1 Mg(2+) ion per subunit.</text>
</comment>
<feature type="binding site" evidence="10">
    <location>
        <position position="178"/>
    </location>
    <ligand>
        <name>substrate</name>
    </ligand>
</feature>
<comment type="similarity">
    <text evidence="1 10 11">Belongs to the HAM1 NTPase family.</text>
</comment>
<dbReference type="EC" id="3.6.1.66" evidence="10"/>
<feature type="binding site" evidence="10">
    <location>
        <begin position="8"/>
        <end position="13"/>
    </location>
    <ligand>
        <name>substrate</name>
    </ligand>
</feature>
<dbReference type="GO" id="GO:0000166">
    <property type="term" value="F:nucleotide binding"/>
    <property type="evidence" value="ECO:0007669"/>
    <property type="project" value="UniProtKB-KW"/>
</dbReference>
<comment type="function">
    <text evidence="10">Pyrophosphatase that catalyzes the hydrolysis of nucleoside triphosphates to their monophosphate derivatives, with a high preference for the non-canonical purine nucleotides XTP (xanthosine triphosphate), dITP (deoxyinosine triphosphate) and ITP. Seems to function as a house-cleaning enzyme that removes non-canonical purine nucleotides from the nucleotide pool, thus preventing their incorporation into DNA/RNA and avoiding chromosomal lesions.</text>
</comment>
<dbReference type="AlphaFoldDB" id="A0A941AQW7"/>
<reference evidence="12" key="1">
    <citation type="submission" date="2021-02" db="EMBL/GenBank/DDBJ databases">
        <title>Draft genome sequence of Microbispora sp. RL4-1S isolated from rice leaves in Thailand.</title>
        <authorList>
            <person name="Muangham S."/>
            <person name="Duangmal K."/>
        </authorList>
    </citation>
    <scope>NUCLEOTIDE SEQUENCE</scope>
    <source>
        <strain evidence="12">RL4-1S</strain>
    </source>
</reference>
<dbReference type="GO" id="GO:0035870">
    <property type="term" value="F:dITP diphosphatase activity"/>
    <property type="evidence" value="ECO:0007669"/>
    <property type="project" value="UniProtKB-UniRule"/>
</dbReference>
<keyword evidence="6 10" id="KW-0460">Magnesium</keyword>
<dbReference type="Pfam" id="PF01725">
    <property type="entry name" value="Ham1p_like"/>
    <property type="match status" value="1"/>
</dbReference>
<dbReference type="GO" id="GO:0046872">
    <property type="term" value="F:metal ion binding"/>
    <property type="evidence" value="ECO:0007669"/>
    <property type="project" value="UniProtKB-KW"/>
</dbReference>
<evidence type="ECO:0000256" key="8">
    <source>
        <dbReference type="ARBA" id="ARBA00051875"/>
    </source>
</evidence>
<dbReference type="RefSeq" id="WP_210156545.1">
    <property type="nucleotide sequence ID" value="NZ_JAFCNB010000007.1"/>
</dbReference>
<dbReference type="PANTHER" id="PTHR11067">
    <property type="entry name" value="INOSINE TRIPHOSPHATE PYROPHOSPHATASE/HAM1 PROTEIN"/>
    <property type="match status" value="1"/>
</dbReference>
<comment type="catalytic activity">
    <reaction evidence="9 10">
        <text>XTP + H2O = XMP + diphosphate + H(+)</text>
        <dbReference type="Rhea" id="RHEA:28610"/>
        <dbReference type="ChEBI" id="CHEBI:15377"/>
        <dbReference type="ChEBI" id="CHEBI:15378"/>
        <dbReference type="ChEBI" id="CHEBI:33019"/>
        <dbReference type="ChEBI" id="CHEBI:57464"/>
        <dbReference type="ChEBI" id="CHEBI:61314"/>
        <dbReference type="EC" id="3.6.1.66"/>
    </reaction>
</comment>
<organism evidence="12 13">
    <name type="scientific">Microbispora oryzae</name>
    <dbReference type="NCBI Taxonomy" id="2806554"/>
    <lineage>
        <taxon>Bacteria</taxon>
        <taxon>Bacillati</taxon>
        <taxon>Actinomycetota</taxon>
        <taxon>Actinomycetes</taxon>
        <taxon>Streptosporangiales</taxon>
        <taxon>Streptosporangiaceae</taxon>
        <taxon>Microbispora</taxon>
    </lineage>
</organism>
<feature type="binding site" evidence="10">
    <location>
        <begin position="183"/>
        <end position="184"/>
    </location>
    <ligand>
        <name>substrate</name>
    </ligand>
</feature>
<evidence type="ECO:0000256" key="5">
    <source>
        <dbReference type="ARBA" id="ARBA00022801"/>
    </source>
</evidence>
<dbReference type="PANTHER" id="PTHR11067:SF9">
    <property type="entry name" value="INOSINE TRIPHOSPHATE PYROPHOSPHATASE"/>
    <property type="match status" value="1"/>
</dbReference>
<comment type="caution">
    <text evidence="10">Lacks conserved residue(s) required for the propagation of feature annotation.</text>
</comment>
<dbReference type="GO" id="GO:0036222">
    <property type="term" value="F:XTP diphosphatase activity"/>
    <property type="evidence" value="ECO:0007669"/>
    <property type="project" value="UniProtKB-UniRule"/>
</dbReference>
<dbReference type="InterPro" id="IPR029001">
    <property type="entry name" value="ITPase-like_fam"/>
</dbReference>
<dbReference type="Gene3D" id="3.90.950.10">
    <property type="match status" value="1"/>
</dbReference>
<dbReference type="SUPFAM" id="SSF52972">
    <property type="entry name" value="ITPase-like"/>
    <property type="match status" value="1"/>
</dbReference>
<feature type="binding site" evidence="10">
    <location>
        <position position="72"/>
    </location>
    <ligand>
        <name>Mg(2+)</name>
        <dbReference type="ChEBI" id="CHEBI:18420"/>
    </ligand>
</feature>
<proteinExistence type="inferred from homology"/>
<dbReference type="NCBIfam" id="NF011397">
    <property type="entry name" value="PRK14822.1"/>
    <property type="match status" value="1"/>
</dbReference>
<dbReference type="EMBL" id="JAFCNB010000007">
    <property type="protein sequence ID" value="MBP2705254.1"/>
    <property type="molecule type" value="Genomic_DNA"/>
</dbReference>
<accession>A0A941AQW7</accession>
<keyword evidence="3 10" id="KW-0479">Metal-binding</keyword>
<evidence type="ECO:0000256" key="9">
    <source>
        <dbReference type="ARBA" id="ARBA00052017"/>
    </source>
</evidence>
<evidence type="ECO:0000313" key="12">
    <source>
        <dbReference type="EMBL" id="MBP2705254.1"/>
    </source>
</evidence>
<comment type="catalytic activity">
    <reaction evidence="10">
        <text>ITP + H2O = IMP + diphosphate + H(+)</text>
        <dbReference type="Rhea" id="RHEA:29399"/>
        <dbReference type="ChEBI" id="CHEBI:15377"/>
        <dbReference type="ChEBI" id="CHEBI:15378"/>
        <dbReference type="ChEBI" id="CHEBI:33019"/>
        <dbReference type="ChEBI" id="CHEBI:58053"/>
        <dbReference type="ChEBI" id="CHEBI:61402"/>
        <dbReference type="EC" id="3.6.1.66"/>
    </reaction>
</comment>